<dbReference type="EMBL" id="JAEQND010000001">
    <property type="protein sequence ID" value="MBL0423643.1"/>
    <property type="molecule type" value="Genomic_DNA"/>
</dbReference>
<proteinExistence type="predicted"/>
<dbReference type="InterPro" id="IPR036868">
    <property type="entry name" value="TusA-like_sf"/>
</dbReference>
<dbReference type="SUPFAM" id="SSF64307">
    <property type="entry name" value="SirA-like"/>
    <property type="match status" value="1"/>
</dbReference>
<protein>
    <submittedName>
        <fullName evidence="2">DUF2249 domain-containing protein</fullName>
    </submittedName>
</protein>
<dbReference type="Pfam" id="PF10006">
    <property type="entry name" value="DUF2249"/>
    <property type="match status" value="1"/>
</dbReference>
<sequence>MSEAREWTQDGAAHIDVRGLPPPKPLVAILRRVQGLGAQAELIVHHDRDPMGLYPELAEIGWEAERMPAPAGEVRLRLRAIP</sequence>
<dbReference type="InterPro" id="IPR018720">
    <property type="entry name" value="DUF2249"/>
</dbReference>
<gene>
    <name evidence="2" type="ORF">JI746_00885</name>
</gene>
<accession>A0ABS1JHF3</accession>
<evidence type="ECO:0000259" key="1">
    <source>
        <dbReference type="Pfam" id="PF10006"/>
    </source>
</evidence>
<dbReference type="Proteomes" id="UP000622707">
    <property type="component" value="Unassembled WGS sequence"/>
</dbReference>
<comment type="caution">
    <text evidence="2">The sequence shown here is derived from an EMBL/GenBank/DDBJ whole genome shotgun (WGS) entry which is preliminary data.</text>
</comment>
<evidence type="ECO:0000313" key="2">
    <source>
        <dbReference type="EMBL" id="MBL0423643.1"/>
    </source>
</evidence>
<keyword evidence="3" id="KW-1185">Reference proteome</keyword>
<name>A0ABS1JHF3_9BURK</name>
<evidence type="ECO:0000313" key="3">
    <source>
        <dbReference type="Proteomes" id="UP000622707"/>
    </source>
</evidence>
<dbReference type="RefSeq" id="WP_201686890.1">
    <property type="nucleotide sequence ID" value="NZ_JAEQND010000001.1"/>
</dbReference>
<organism evidence="2 3">
    <name type="scientific">Ramlibacter alkalitolerans</name>
    <dbReference type="NCBI Taxonomy" id="2039631"/>
    <lineage>
        <taxon>Bacteria</taxon>
        <taxon>Pseudomonadati</taxon>
        <taxon>Pseudomonadota</taxon>
        <taxon>Betaproteobacteria</taxon>
        <taxon>Burkholderiales</taxon>
        <taxon>Comamonadaceae</taxon>
        <taxon>Ramlibacter</taxon>
    </lineage>
</organism>
<feature type="domain" description="DUF2249" evidence="1">
    <location>
        <begin position="15"/>
        <end position="75"/>
    </location>
</feature>
<reference evidence="2 3" key="1">
    <citation type="journal article" date="2017" name="Int. J. Syst. Evol. Microbiol.">
        <title>Ramlibacter alkalitolerans sp. nov., alkali-tolerant bacterium isolated from soil of ginseng.</title>
        <authorList>
            <person name="Lee D.H."/>
            <person name="Cha C.J."/>
        </authorList>
    </citation>
    <scope>NUCLEOTIDE SEQUENCE [LARGE SCALE GENOMIC DNA]</scope>
    <source>
        <strain evidence="2 3">KACC 19305</strain>
    </source>
</reference>